<dbReference type="Pfam" id="PF00873">
    <property type="entry name" value="ACR_tran"/>
    <property type="match status" value="1"/>
</dbReference>
<dbReference type="EMBL" id="JBHFXX010000008">
    <property type="protein sequence ID" value="MFB3800996.1"/>
    <property type="molecule type" value="Genomic_DNA"/>
</dbReference>
<feature type="transmembrane region" description="Helical" evidence="1">
    <location>
        <begin position="900"/>
        <end position="924"/>
    </location>
</feature>
<keyword evidence="1" id="KW-0812">Transmembrane</keyword>
<evidence type="ECO:0000313" key="2">
    <source>
        <dbReference type="EMBL" id="MFB3800996.1"/>
    </source>
</evidence>
<gene>
    <name evidence="2" type="ORF">ACE1YR_11175</name>
</gene>
<keyword evidence="3" id="KW-1185">Reference proteome</keyword>
<dbReference type="Gene3D" id="1.20.1640.10">
    <property type="entry name" value="Multidrug efflux transporter AcrB transmembrane domain"/>
    <property type="match status" value="2"/>
</dbReference>
<feature type="transmembrane region" description="Helical" evidence="1">
    <location>
        <begin position="385"/>
        <end position="409"/>
    </location>
</feature>
<proteinExistence type="predicted"/>
<feature type="transmembrane region" description="Helical" evidence="1">
    <location>
        <begin position="525"/>
        <end position="545"/>
    </location>
</feature>
<dbReference type="InterPro" id="IPR001036">
    <property type="entry name" value="Acrflvin-R"/>
</dbReference>
<dbReference type="Gene3D" id="3.30.70.1440">
    <property type="entry name" value="Multidrug efflux transporter AcrB pore domain"/>
    <property type="match status" value="1"/>
</dbReference>
<feature type="transmembrane region" description="Helical" evidence="1">
    <location>
        <begin position="430"/>
        <end position="450"/>
    </location>
</feature>
<dbReference type="SUPFAM" id="SSF82693">
    <property type="entry name" value="Multidrug efflux transporter AcrB pore domain, PN1, PN2, PC1 and PC2 subdomains"/>
    <property type="match status" value="4"/>
</dbReference>
<organism evidence="2 3">
    <name type="scientific">Pseudomonas boreofloridensis</name>
    <dbReference type="NCBI Taxonomy" id="3064348"/>
    <lineage>
        <taxon>Bacteria</taxon>
        <taxon>Pseudomonadati</taxon>
        <taxon>Pseudomonadota</taxon>
        <taxon>Gammaproteobacteria</taxon>
        <taxon>Pseudomonadales</taxon>
        <taxon>Pseudomonadaceae</taxon>
        <taxon>Pseudomonas</taxon>
    </lineage>
</organism>
<dbReference type="PRINTS" id="PR00702">
    <property type="entry name" value="ACRIFLAVINRP"/>
</dbReference>
<sequence>MKFTDIFVRRPVVSLVLSLLVLLLGLVAASKLPIRQYPAISSATLTITTKFPGASPDTMQAFVTQTIAQSVATVEDIDYMTSSSIQGQSLISIRLKLNADSNKAMTQVMAKVSEVKYRLPQAAYDPVIEKSAGEALAVIYVGFASKTMTTAEISDYIEREVKPQLSSIKGVGSVIMPGSQKMAMRIWLDADRMSAHGISASELSDALKANNVQAAPGRAKGYFTVNDISVNTELKSVDDFRDMVVKNTPEGIIHLRDISKVELGSASVDSSALMDGENAVYIGLNAAPSANPLDIVADVNQALPSIKASAPAGMTIAIPYEQARFISASIDQVQHTLIEAIVIVILVIYLSLGNLRAVLVPVVTIPLSMLGATIFMVALGFSINLLTLLAMVLAIGLVVDDAIIIVENVHRHIEEGKSPTIAALIGAREVAKPVIGMTLTLAAVYAPIGFMGGLTGELFKEFAFTLASSVIVSGFIALTLSPVMSSYLLKAHGQQSFVSRISESFFHTLSTGYERIIQHSLRHRWITVVFTAALIASLPVLLSHIKTELAPVEDQAIVFTMVKSPQNANIDYVEAFSRKWNDALKDIPEGDFTWLINGSDGISNSIGGVNLVDWSKRHREAGQIQADMQERVGSIEGNNVFSFQLPPLPGSTGGLPVQTVVKGPADHQAVYKVMESMKEAARASGLFAVVDSDLDFNNAMVRLDIDRTKANRLGVTMQDIGDTLSVLVGEDYITRFQMQGRSYDVIPQAVREQRLTAESLTGYYVKSSFGGQVPLSNLVSISYFTAPNKLTQYDQMNASTFQAVPAPGVTIGQAVDFLEQYMKTQLPPGYSYDWLSDARQYKYEGGSLSLAFVFALIVIYLVLSAQYESLRDPLIILISVPLSVFGALVPLALGMGTINIYTQIGLVTLIGLVSKHGILMVEFANELQHEQRMGKVQAVIEAAKVRLRPILMTTAAMVVGLIPLIFASGAGSHSRHDLGVVLVFGMLVGTLFTLFVVPVTYSFIAVDHNGGHKSQRERELEDASLYT</sequence>
<dbReference type="Gene3D" id="3.30.70.1430">
    <property type="entry name" value="Multidrug efflux transporter AcrB pore domain"/>
    <property type="match status" value="2"/>
</dbReference>
<feature type="transmembrane region" description="Helical" evidence="1">
    <location>
        <begin position="845"/>
        <end position="863"/>
    </location>
</feature>
<accession>A0ABV4Z908</accession>
<dbReference type="PANTHER" id="PTHR32063">
    <property type="match status" value="1"/>
</dbReference>
<feature type="transmembrane region" description="Helical" evidence="1">
    <location>
        <begin position="462"/>
        <end position="480"/>
    </location>
</feature>
<feature type="transmembrane region" description="Helical" evidence="1">
    <location>
        <begin position="333"/>
        <end position="352"/>
    </location>
</feature>
<feature type="transmembrane region" description="Helical" evidence="1">
    <location>
        <begin position="978"/>
        <end position="1006"/>
    </location>
</feature>
<dbReference type="Proteomes" id="UP001577047">
    <property type="component" value="Unassembled WGS sequence"/>
</dbReference>
<feature type="transmembrane region" description="Helical" evidence="1">
    <location>
        <begin position="945"/>
        <end position="966"/>
    </location>
</feature>
<dbReference type="PANTHER" id="PTHR32063:SF28">
    <property type="entry name" value="BLR2861 PROTEIN"/>
    <property type="match status" value="1"/>
</dbReference>
<keyword evidence="1" id="KW-1133">Transmembrane helix</keyword>
<protein>
    <submittedName>
        <fullName evidence="2">Efflux RND transporter permease subunit</fullName>
    </submittedName>
</protein>
<evidence type="ECO:0000256" key="1">
    <source>
        <dbReference type="SAM" id="Phobius"/>
    </source>
</evidence>
<keyword evidence="1" id="KW-0472">Membrane</keyword>
<dbReference type="InterPro" id="IPR027463">
    <property type="entry name" value="AcrB_DN_DC_subdom"/>
</dbReference>
<feature type="transmembrane region" description="Helical" evidence="1">
    <location>
        <begin position="875"/>
        <end position="894"/>
    </location>
</feature>
<dbReference type="RefSeq" id="WP_304483547.1">
    <property type="nucleotide sequence ID" value="NZ_JAUQOQ010000004.1"/>
</dbReference>
<name>A0ABV4Z908_9PSED</name>
<comment type="caution">
    <text evidence="2">The sequence shown here is derived from an EMBL/GenBank/DDBJ whole genome shotgun (WGS) entry which is preliminary data.</text>
</comment>
<dbReference type="SUPFAM" id="SSF82866">
    <property type="entry name" value="Multidrug efflux transporter AcrB transmembrane domain"/>
    <property type="match status" value="2"/>
</dbReference>
<feature type="transmembrane region" description="Helical" evidence="1">
    <location>
        <begin position="359"/>
        <end position="379"/>
    </location>
</feature>
<dbReference type="Gene3D" id="3.30.70.1320">
    <property type="entry name" value="Multidrug efflux transporter AcrB pore domain like"/>
    <property type="match status" value="1"/>
</dbReference>
<reference evidence="2 3" key="1">
    <citation type="submission" date="2024-09" db="EMBL/GenBank/DDBJ databases">
        <authorList>
            <person name="Fullem K."/>
        </authorList>
    </citation>
    <scope>NUCLEOTIDE SEQUENCE [LARGE SCALE GENOMIC DNA]</scope>
    <source>
        <strain evidence="3">K1(2024)</strain>
    </source>
</reference>
<dbReference type="Gene3D" id="3.30.2090.10">
    <property type="entry name" value="Multidrug efflux transporter AcrB TolC docking domain, DN and DC subdomains"/>
    <property type="match status" value="2"/>
</dbReference>
<evidence type="ECO:0000313" key="3">
    <source>
        <dbReference type="Proteomes" id="UP001577047"/>
    </source>
</evidence>
<dbReference type="SUPFAM" id="SSF82714">
    <property type="entry name" value="Multidrug efflux transporter AcrB TolC docking domain, DN and DC subdomains"/>
    <property type="match status" value="2"/>
</dbReference>